<name>G0V7U3_NAUCA</name>
<dbReference type="PANTHER" id="PTHR15608">
    <property type="entry name" value="SPLICING FACTOR U2AF-ASSOCIATED PROTEIN 2"/>
    <property type="match status" value="1"/>
</dbReference>
<evidence type="ECO:0000256" key="2">
    <source>
        <dbReference type="SAM" id="MobiDB-lite"/>
    </source>
</evidence>
<reference key="2">
    <citation type="submission" date="2011-08" db="EMBL/GenBank/DDBJ databases">
        <title>Genome sequence of Naumovozyma castellii.</title>
        <authorList>
            <person name="Gordon J.L."/>
            <person name="Armisen D."/>
            <person name="Proux-Wera E."/>
            <person name="OhEigeartaigh S.S."/>
            <person name="Byrne K.P."/>
            <person name="Wolfe K.H."/>
        </authorList>
    </citation>
    <scope>NUCLEOTIDE SEQUENCE</scope>
    <source>
        <strain>Type strain:CBS 4309</strain>
    </source>
</reference>
<protein>
    <recommendedName>
        <fullName evidence="3">RRM domain-containing protein</fullName>
    </recommendedName>
</protein>
<dbReference type="GO" id="GO:1903241">
    <property type="term" value="P:U2-type prespliceosome assembly"/>
    <property type="evidence" value="ECO:0007669"/>
    <property type="project" value="EnsemblFungi"/>
</dbReference>
<dbReference type="InterPro" id="IPR035979">
    <property type="entry name" value="RBD_domain_sf"/>
</dbReference>
<accession>G0V7U3</accession>
<dbReference type="AlphaFoldDB" id="G0V7U3"/>
<gene>
    <name evidence="4" type="primary">NCAS0A09830</name>
    <name evidence="4" type="ordered locus">NCAS_0A09830</name>
</gene>
<dbReference type="InParanoid" id="G0V7U3"/>
<dbReference type="SUPFAM" id="SSF54928">
    <property type="entry name" value="RNA-binding domain, RBD"/>
    <property type="match status" value="1"/>
</dbReference>
<dbReference type="RefSeq" id="XP_003673922.1">
    <property type="nucleotide sequence ID" value="XM_003673874.1"/>
</dbReference>
<dbReference type="OMA" id="TRYNGEH"/>
<dbReference type="InterPro" id="IPR034393">
    <property type="entry name" value="TatSF1-like"/>
</dbReference>
<proteinExistence type="predicted"/>
<keyword evidence="5" id="KW-1185">Reference proteome</keyword>
<dbReference type="EMBL" id="HE576752">
    <property type="protein sequence ID" value="CCC67541.1"/>
    <property type="molecule type" value="Genomic_DNA"/>
</dbReference>
<evidence type="ECO:0000259" key="3">
    <source>
        <dbReference type="PROSITE" id="PS50102"/>
    </source>
</evidence>
<dbReference type="InterPro" id="IPR012677">
    <property type="entry name" value="Nucleotide-bd_a/b_plait_sf"/>
</dbReference>
<dbReference type="SMART" id="SM00360">
    <property type="entry name" value="RRM"/>
    <property type="match status" value="2"/>
</dbReference>
<dbReference type="PROSITE" id="PS50102">
    <property type="entry name" value="RRM"/>
    <property type="match status" value="1"/>
</dbReference>
<dbReference type="PANTHER" id="PTHR15608:SF0">
    <property type="entry name" value="HIV TAT-SPECIFIC FACTOR 1"/>
    <property type="match status" value="1"/>
</dbReference>
<dbReference type="Proteomes" id="UP000001640">
    <property type="component" value="Chromosome 1"/>
</dbReference>
<keyword evidence="1" id="KW-0694">RNA-binding</keyword>
<organism evidence="4 5">
    <name type="scientific">Naumovozyma castellii</name>
    <name type="common">Yeast</name>
    <name type="synonym">Saccharomyces castellii</name>
    <dbReference type="NCBI Taxonomy" id="27288"/>
    <lineage>
        <taxon>Eukaryota</taxon>
        <taxon>Fungi</taxon>
        <taxon>Dikarya</taxon>
        <taxon>Ascomycota</taxon>
        <taxon>Saccharomycotina</taxon>
        <taxon>Saccharomycetes</taxon>
        <taxon>Saccharomycetales</taxon>
        <taxon>Saccharomycetaceae</taxon>
        <taxon>Naumovozyma</taxon>
    </lineage>
</organism>
<dbReference type="KEGG" id="ncs:NCAS_0A09830"/>
<reference evidence="4 5" key="1">
    <citation type="journal article" date="2011" name="Proc. Natl. Acad. Sci. U.S.A.">
        <title>Evolutionary erosion of yeast sex chromosomes by mating-type switching accidents.</title>
        <authorList>
            <person name="Gordon J.L."/>
            <person name="Armisen D."/>
            <person name="Proux-Wera E."/>
            <person name="Oheigeartaigh S.S."/>
            <person name="Byrne K.P."/>
            <person name="Wolfe K.H."/>
        </authorList>
    </citation>
    <scope>NUCLEOTIDE SEQUENCE [LARGE SCALE GENOMIC DNA]</scope>
    <source>
        <strain evidence="5">ATCC 76901 / BCRC 22586 / CBS 4309 / NBRC 1992 / NRRL Y-12630</strain>
    </source>
</reference>
<feature type="compositionally biased region" description="Basic and acidic residues" evidence="2">
    <location>
        <begin position="142"/>
        <end position="171"/>
    </location>
</feature>
<dbReference type="FunCoup" id="G0V7U3">
    <property type="interactions" value="130"/>
</dbReference>
<dbReference type="Pfam" id="PF00076">
    <property type="entry name" value="RRM_1"/>
    <property type="match status" value="2"/>
</dbReference>
<sequence length="283" mass="31791">MDKDELELKEHLKAIKKEALEKRKKEIIKRKQGSQHSRESSAIYVSNISKHTSQLDLITLFSKYGKIRRTREEALNCKMYQDEKGNFKGDALVVYEKPESVQLAIDMVDGTIFNKSTIKVERAQFEDNKRKLDDVDSAAEDPPNKKIKSEDPVTSAHGKDNIPEETNKQDGEDGNVNEEEKTVILANVLGVHQKYSSEEIDDITDDILGGCSSIGTVQSLKIDINSDEAKVVFATVEDAIKCKLQMNGRFFDGRELVAYMLSDDGDDGTQNINTENADTDLIE</sequence>
<dbReference type="InterPro" id="IPR000504">
    <property type="entry name" value="RRM_dom"/>
</dbReference>
<dbReference type="eggNOG" id="KOG1548">
    <property type="taxonomic scope" value="Eukaryota"/>
</dbReference>
<dbReference type="STRING" id="1064592.G0V7U3"/>
<feature type="domain" description="RRM" evidence="3">
    <location>
        <begin position="41"/>
        <end position="125"/>
    </location>
</feature>
<dbReference type="GO" id="GO:0005686">
    <property type="term" value="C:U2 snRNP"/>
    <property type="evidence" value="ECO:0007669"/>
    <property type="project" value="EnsemblFungi"/>
</dbReference>
<feature type="region of interest" description="Disordered" evidence="2">
    <location>
        <begin position="129"/>
        <end position="175"/>
    </location>
</feature>
<evidence type="ECO:0000313" key="4">
    <source>
        <dbReference type="EMBL" id="CCC67541.1"/>
    </source>
</evidence>
<dbReference type="GO" id="GO:0030620">
    <property type="term" value="F:U2 snRNA binding"/>
    <property type="evidence" value="ECO:0007669"/>
    <property type="project" value="EnsemblFungi"/>
</dbReference>
<dbReference type="GO" id="GO:0005684">
    <property type="term" value="C:U2-type spliceosomal complex"/>
    <property type="evidence" value="ECO:0007669"/>
    <property type="project" value="TreeGrafter"/>
</dbReference>
<dbReference type="GeneID" id="96901020"/>
<dbReference type="CDD" id="cd12285">
    <property type="entry name" value="RRM3_RBM39_like"/>
    <property type="match status" value="1"/>
</dbReference>
<evidence type="ECO:0000313" key="5">
    <source>
        <dbReference type="Proteomes" id="UP000001640"/>
    </source>
</evidence>
<dbReference type="Gene3D" id="3.30.70.330">
    <property type="match status" value="2"/>
</dbReference>
<evidence type="ECO:0000256" key="1">
    <source>
        <dbReference type="PROSITE-ProRule" id="PRU00176"/>
    </source>
</evidence>
<dbReference type="OrthoDB" id="10258585at2759"/>
<dbReference type="HOGENOM" id="CLU_026945_2_0_1"/>
<dbReference type="GO" id="GO:0034337">
    <property type="term" value="P:RNA folding"/>
    <property type="evidence" value="ECO:0007669"/>
    <property type="project" value="EnsemblFungi"/>
</dbReference>